<reference evidence="3" key="1">
    <citation type="submission" date="2018-12" db="EMBL/GenBank/DDBJ databases">
        <authorList>
            <person name="Will S."/>
            <person name="Neumann-Schaal M."/>
            <person name="Henke P."/>
        </authorList>
    </citation>
    <scope>NUCLEOTIDE SEQUENCE</scope>
    <source>
        <strain evidence="3">PCC 7102</strain>
    </source>
</reference>
<evidence type="ECO:0000256" key="1">
    <source>
        <dbReference type="PROSITE-ProRule" id="PRU00169"/>
    </source>
</evidence>
<name>A0A433V6Q3_9CYAN</name>
<protein>
    <recommendedName>
        <fullName evidence="2">Response regulatory domain-containing protein</fullName>
    </recommendedName>
</protein>
<dbReference type="GO" id="GO:0000160">
    <property type="term" value="P:phosphorelay signal transduction system"/>
    <property type="evidence" value="ECO:0007669"/>
    <property type="project" value="InterPro"/>
</dbReference>
<comment type="caution">
    <text evidence="3">The sequence shown here is derived from an EMBL/GenBank/DDBJ whole genome shotgun (WGS) entry which is preliminary data.</text>
</comment>
<comment type="caution">
    <text evidence="1">Lacks conserved residue(s) required for the propagation of feature annotation.</text>
</comment>
<dbReference type="CDD" id="cd00156">
    <property type="entry name" value="REC"/>
    <property type="match status" value="1"/>
</dbReference>
<dbReference type="InterPro" id="IPR011006">
    <property type="entry name" value="CheY-like_superfamily"/>
</dbReference>
<evidence type="ECO:0000313" key="3">
    <source>
        <dbReference type="EMBL" id="RUT01768.1"/>
    </source>
</evidence>
<organism evidence="3 4">
    <name type="scientific">Dulcicalothrix desertica PCC 7102</name>
    <dbReference type="NCBI Taxonomy" id="232991"/>
    <lineage>
        <taxon>Bacteria</taxon>
        <taxon>Bacillati</taxon>
        <taxon>Cyanobacteriota</taxon>
        <taxon>Cyanophyceae</taxon>
        <taxon>Nostocales</taxon>
        <taxon>Calotrichaceae</taxon>
        <taxon>Dulcicalothrix</taxon>
    </lineage>
</organism>
<evidence type="ECO:0000313" key="4">
    <source>
        <dbReference type="Proteomes" id="UP000271624"/>
    </source>
</evidence>
<dbReference type="InterPro" id="IPR001789">
    <property type="entry name" value="Sig_transdc_resp-reg_receiver"/>
</dbReference>
<dbReference type="EMBL" id="RSCL01000018">
    <property type="protein sequence ID" value="RUT01768.1"/>
    <property type="molecule type" value="Genomic_DNA"/>
</dbReference>
<feature type="domain" description="Response regulatory" evidence="2">
    <location>
        <begin position="3"/>
        <end position="52"/>
    </location>
</feature>
<dbReference type="PROSITE" id="PS50110">
    <property type="entry name" value="RESPONSE_REGULATORY"/>
    <property type="match status" value="1"/>
</dbReference>
<proteinExistence type="predicted"/>
<reference evidence="3" key="2">
    <citation type="journal article" date="2019" name="Genome Biol. Evol.">
        <title>Day and night: Metabolic profiles and evolutionary relationships of six axenic non-marine cyanobacteria.</title>
        <authorList>
            <person name="Will S.E."/>
            <person name="Henke P."/>
            <person name="Boedeker C."/>
            <person name="Huang S."/>
            <person name="Brinkmann H."/>
            <person name="Rohde M."/>
            <person name="Jarek M."/>
            <person name="Friedl T."/>
            <person name="Seufert S."/>
            <person name="Schumacher M."/>
            <person name="Overmann J."/>
            <person name="Neumann-Schaal M."/>
            <person name="Petersen J."/>
        </authorList>
    </citation>
    <scope>NUCLEOTIDE SEQUENCE [LARGE SCALE GENOMIC DNA]</scope>
    <source>
        <strain evidence="3">PCC 7102</strain>
    </source>
</reference>
<dbReference type="Gene3D" id="3.40.50.2300">
    <property type="match status" value="1"/>
</dbReference>
<sequence>MFKILVIDDDPIVRTVLKRTLDNQGYDITITNNGEEGIYYAKQIRPTWRSRK</sequence>
<dbReference type="Proteomes" id="UP000271624">
    <property type="component" value="Unassembled WGS sequence"/>
</dbReference>
<accession>A0A433V6Q3</accession>
<keyword evidence="4" id="KW-1185">Reference proteome</keyword>
<evidence type="ECO:0000259" key="2">
    <source>
        <dbReference type="PROSITE" id="PS50110"/>
    </source>
</evidence>
<dbReference type="SUPFAM" id="SSF52172">
    <property type="entry name" value="CheY-like"/>
    <property type="match status" value="1"/>
</dbReference>
<dbReference type="AlphaFoldDB" id="A0A433V6Q3"/>
<gene>
    <name evidence="3" type="ORF">DSM106972_063910</name>
</gene>